<dbReference type="PANTHER" id="PTHR11106:SF27">
    <property type="entry name" value="MACRO DOMAIN-CONTAINING PROTEIN"/>
    <property type="match status" value="1"/>
</dbReference>
<dbReference type="Proteomes" id="UP000250223">
    <property type="component" value="Unassembled WGS sequence"/>
</dbReference>
<dbReference type="NCBIfam" id="NF001663">
    <property type="entry name" value="PRK00431.1-4"/>
    <property type="match status" value="1"/>
</dbReference>
<dbReference type="SUPFAM" id="SSF52949">
    <property type="entry name" value="Macro domain-like"/>
    <property type="match status" value="1"/>
</dbReference>
<proteinExistence type="predicted"/>
<evidence type="ECO:0000313" key="3">
    <source>
        <dbReference type="Proteomes" id="UP000250223"/>
    </source>
</evidence>
<dbReference type="InterPro" id="IPR043472">
    <property type="entry name" value="Macro_dom-like"/>
</dbReference>
<name>A0A2X2VPY8_CLOCO</name>
<gene>
    <name evidence="2" type="primary">ymdB</name>
    <name evidence="2" type="ORF">NCTC13028_00173</name>
</gene>
<evidence type="ECO:0000259" key="1">
    <source>
        <dbReference type="PROSITE" id="PS51154"/>
    </source>
</evidence>
<dbReference type="InterPro" id="IPR002589">
    <property type="entry name" value="Macro_dom"/>
</dbReference>
<dbReference type="CDD" id="cd02908">
    <property type="entry name" value="Macro_OAADPr_deacetylase"/>
    <property type="match status" value="1"/>
</dbReference>
<dbReference type="EC" id="3.5.1.-" evidence="2"/>
<dbReference type="Gene3D" id="3.40.220.10">
    <property type="entry name" value="Leucine Aminopeptidase, subunit E, domain 1"/>
    <property type="match status" value="1"/>
</dbReference>
<reference evidence="2 3" key="1">
    <citation type="submission" date="2018-06" db="EMBL/GenBank/DDBJ databases">
        <authorList>
            <consortium name="Pathogen Informatics"/>
            <person name="Doyle S."/>
        </authorList>
    </citation>
    <scope>NUCLEOTIDE SEQUENCE [LARGE SCALE GENOMIC DNA]</scope>
    <source>
        <strain evidence="2 3">NCTC13028</strain>
    </source>
</reference>
<dbReference type="SMART" id="SM00506">
    <property type="entry name" value="A1pp"/>
    <property type="match status" value="1"/>
</dbReference>
<dbReference type="NCBIfam" id="NF001664">
    <property type="entry name" value="PRK00431.1-6"/>
    <property type="match status" value="1"/>
</dbReference>
<organism evidence="2 3">
    <name type="scientific">Clostridium cochlearium</name>
    <dbReference type="NCBI Taxonomy" id="1494"/>
    <lineage>
        <taxon>Bacteria</taxon>
        <taxon>Bacillati</taxon>
        <taxon>Bacillota</taxon>
        <taxon>Clostridia</taxon>
        <taxon>Eubacteriales</taxon>
        <taxon>Clostridiaceae</taxon>
        <taxon>Clostridium</taxon>
    </lineage>
</organism>
<dbReference type="PROSITE" id="PS51154">
    <property type="entry name" value="MACRO"/>
    <property type="match status" value="1"/>
</dbReference>
<feature type="domain" description="Macro" evidence="1">
    <location>
        <begin position="1"/>
        <end position="176"/>
    </location>
</feature>
<keyword evidence="2" id="KW-0378">Hydrolase</keyword>
<protein>
    <submittedName>
        <fullName evidence="2">Putative phosphatase</fullName>
        <ecNumber evidence="2">3.5.1.-</ecNumber>
    </submittedName>
</protein>
<evidence type="ECO:0000313" key="2">
    <source>
        <dbReference type="EMBL" id="SQB33132.1"/>
    </source>
</evidence>
<dbReference type="EMBL" id="UAWC01000001">
    <property type="protein sequence ID" value="SQB33132.1"/>
    <property type="molecule type" value="Genomic_DNA"/>
</dbReference>
<dbReference type="RefSeq" id="WP_111921055.1">
    <property type="nucleotide sequence ID" value="NZ_UAWC01000001.1"/>
</dbReference>
<dbReference type="AlphaFoldDB" id="A0A2X2VPY8"/>
<accession>A0A2X2VPY8</accession>
<dbReference type="GO" id="GO:0016787">
    <property type="term" value="F:hydrolase activity"/>
    <property type="evidence" value="ECO:0007669"/>
    <property type="project" value="UniProtKB-KW"/>
</dbReference>
<dbReference type="Pfam" id="PF01661">
    <property type="entry name" value="Macro"/>
    <property type="match status" value="1"/>
</dbReference>
<sequence>MGNNNLDKISIIKGDITKENVDAIVNAANSRLLGGGGVDGAIHRVGGSEILKECKKIINKIGKLETGKAVITSGGNLKAKYVIHTVGPIWRGGNYNEETLLANCYINSLNLALEKGIKTIAFPNISTGVYGFPQDLAVEIVFNTMKENIGKYKEIKEIKFVCFDDWNYKLYLKKFS</sequence>
<dbReference type="PANTHER" id="PTHR11106">
    <property type="entry name" value="GANGLIOSIDE INDUCED DIFFERENTIATION ASSOCIATED PROTEIN 2-RELATED"/>
    <property type="match status" value="1"/>
</dbReference>